<name>A0A5N4E9M3_CAMDR</name>
<evidence type="ECO:0000256" key="1">
    <source>
        <dbReference type="SAM" id="MobiDB-lite"/>
    </source>
</evidence>
<protein>
    <submittedName>
        <fullName evidence="2">Uncharacterized protein</fullName>
    </submittedName>
</protein>
<evidence type="ECO:0000313" key="2">
    <source>
        <dbReference type="EMBL" id="KAB1280181.1"/>
    </source>
</evidence>
<reference evidence="2 3" key="1">
    <citation type="journal article" date="2019" name="Mol. Ecol. Resour.">
        <title>Improving Illumina assemblies with Hi-C and long reads: an example with the North African dromedary.</title>
        <authorList>
            <person name="Elbers J.P."/>
            <person name="Rogers M.F."/>
            <person name="Perelman P.L."/>
            <person name="Proskuryakova A.A."/>
            <person name="Serdyukova N.A."/>
            <person name="Johnson W.E."/>
            <person name="Horin P."/>
            <person name="Corander J."/>
            <person name="Murphy D."/>
            <person name="Burger P.A."/>
        </authorList>
    </citation>
    <scope>NUCLEOTIDE SEQUENCE [LARGE SCALE GENOMIC DNA]</scope>
    <source>
        <strain evidence="2">Drom800</strain>
        <tissue evidence="2">Blood</tissue>
    </source>
</reference>
<dbReference type="EMBL" id="JWIN03000004">
    <property type="protein sequence ID" value="KAB1280181.1"/>
    <property type="molecule type" value="Genomic_DNA"/>
</dbReference>
<proteinExistence type="predicted"/>
<sequence length="329" mass="36231">MGLVDRQGTELLLCSRRTSALRQGAGLPGFKILFAQGGVRTSREARAPPGTHGQIVIRTTRFIFLISICKELREGRRRAETPWLEKSSSHLCRELKSELSSVPGPCPSWELLTSSKLLTKPASSFSRKCLTYSMKNRGRTAEAQDGSLWRQRECSSMALVGSVLELGGAEADLKMVCKQGEDLDLRVPQLEEVWDVKPGHRTPGLQLPWPQLQGPAVLRLGVWQAHGLSLGDCRAMRLVSLAGNHAKLLPGQPLASFDQQSYCPPEAAKEEGQHGTHQPATSSRSEAPRDSLPHPDHLVLKERGCFVTVKWEPPVTRDRCRLLKGAVVS</sequence>
<accession>A0A5N4E9M3</accession>
<organism evidence="2 3">
    <name type="scientific">Camelus dromedarius</name>
    <name type="common">Dromedary</name>
    <name type="synonym">Arabian camel</name>
    <dbReference type="NCBI Taxonomy" id="9838"/>
    <lineage>
        <taxon>Eukaryota</taxon>
        <taxon>Metazoa</taxon>
        <taxon>Chordata</taxon>
        <taxon>Craniata</taxon>
        <taxon>Vertebrata</taxon>
        <taxon>Euteleostomi</taxon>
        <taxon>Mammalia</taxon>
        <taxon>Eutheria</taxon>
        <taxon>Laurasiatheria</taxon>
        <taxon>Artiodactyla</taxon>
        <taxon>Tylopoda</taxon>
        <taxon>Camelidae</taxon>
        <taxon>Camelus</taxon>
    </lineage>
</organism>
<gene>
    <name evidence="2" type="ORF">Cadr_000016150</name>
</gene>
<evidence type="ECO:0000313" key="3">
    <source>
        <dbReference type="Proteomes" id="UP000299084"/>
    </source>
</evidence>
<keyword evidence="3" id="KW-1185">Reference proteome</keyword>
<comment type="caution">
    <text evidence="2">The sequence shown here is derived from an EMBL/GenBank/DDBJ whole genome shotgun (WGS) entry which is preliminary data.</text>
</comment>
<feature type="region of interest" description="Disordered" evidence="1">
    <location>
        <begin position="266"/>
        <end position="296"/>
    </location>
</feature>
<dbReference type="Proteomes" id="UP000299084">
    <property type="component" value="Unassembled WGS sequence"/>
</dbReference>
<dbReference type="AlphaFoldDB" id="A0A5N4E9M3"/>
<feature type="compositionally biased region" description="Basic and acidic residues" evidence="1">
    <location>
        <begin position="286"/>
        <end position="296"/>
    </location>
</feature>
<feature type="compositionally biased region" description="Polar residues" evidence="1">
    <location>
        <begin position="275"/>
        <end position="285"/>
    </location>
</feature>